<dbReference type="GO" id="GO:0005789">
    <property type="term" value="C:endoplasmic reticulum membrane"/>
    <property type="evidence" value="ECO:0007669"/>
    <property type="project" value="UniProtKB-SubCell"/>
</dbReference>
<evidence type="ECO:0000313" key="12">
    <source>
        <dbReference type="Proteomes" id="UP000002009"/>
    </source>
</evidence>
<dbReference type="OrthoDB" id="5546453at2759"/>
<dbReference type="Pfam" id="PF08320">
    <property type="entry name" value="PIG-X"/>
    <property type="match status" value="1"/>
</dbReference>
<dbReference type="InterPro" id="IPR013233">
    <property type="entry name" value="PIG-X/PBN1"/>
</dbReference>
<accession>C1E5H1</accession>
<keyword evidence="7" id="KW-1133">Transmembrane helix</keyword>
<dbReference type="PANTHER" id="PTHR28650:SF1">
    <property type="entry name" value="PHOSPHATIDYLINOSITOL-GLYCAN BIOSYNTHESIS CLASS X PROTEIN"/>
    <property type="match status" value="1"/>
</dbReference>
<evidence type="ECO:0000256" key="1">
    <source>
        <dbReference type="ARBA" id="ARBA00004389"/>
    </source>
</evidence>
<dbReference type="GeneID" id="8243657"/>
<evidence type="ECO:0000256" key="6">
    <source>
        <dbReference type="ARBA" id="ARBA00022824"/>
    </source>
</evidence>
<dbReference type="OMA" id="VIWINHA"/>
<organism evidence="11 12">
    <name type="scientific">Micromonas commoda (strain RCC299 / NOUM17 / CCMP2709)</name>
    <name type="common">Picoplanktonic green alga</name>
    <dbReference type="NCBI Taxonomy" id="296587"/>
    <lineage>
        <taxon>Eukaryota</taxon>
        <taxon>Viridiplantae</taxon>
        <taxon>Chlorophyta</taxon>
        <taxon>Mamiellophyceae</taxon>
        <taxon>Mamiellales</taxon>
        <taxon>Mamiellaceae</taxon>
        <taxon>Micromonas</taxon>
    </lineage>
</organism>
<dbReference type="KEGG" id="mis:MICPUN_58313"/>
<keyword evidence="4" id="KW-0337">GPI-anchor biosynthesis</keyword>
<evidence type="ECO:0000256" key="10">
    <source>
        <dbReference type="SAM" id="SignalP"/>
    </source>
</evidence>
<keyword evidence="12" id="KW-1185">Reference proteome</keyword>
<keyword evidence="6" id="KW-0256">Endoplasmic reticulum</keyword>
<reference evidence="11 12" key="1">
    <citation type="journal article" date="2009" name="Science">
        <title>Green evolution and dynamic adaptations revealed by genomes of the marine picoeukaryotes Micromonas.</title>
        <authorList>
            <person name="Worden A.Z."/>
            <person name="Lee J.H."/>
            <person name="Mock T."/>
            <person name="Rouze P."/>
            <person name="Simmons M.P."/>
            <person name="Aerts A.L."/>
            <person name="Allen A.E."/>
            <person name="Cuvelier M.L."/>
            <person name="Derelle E."/>
            <person name="Everett M.V."/>
            <person name="Foulon E."/>
            <person name="Grimwood J."/>
            <person name="Gundlach H."/>
            <person name="Henrissat B."/>
            <person name="Napoli C."/>
            <person name="McDonald S.M."/>
            <person name="Parker M.S."/>
            <person name="Rombauts S."/>
            <person name="Salamov A."/>
            <person name="Von Dassow P."/>
            <person name="Badger J.H."/>
            <person name="Coutinho P.M."/>
            <person name="Demir E."/>
            <person name="Dubchak I."/>
            <person name="Gentemann C."/>
            <person name="Eikrem W."/>
            <person name="Gready J.E."/>
            <person name="John U."/>
            <person name="Lanier W."/>
            <person name="Lindquist E.A."/>
            <person name="Lucas S."/>
            <person name="Mayer K.F."/>
            <person name="Moreau H."/>
            <person name="Not F."/>
            <person name="Otillar R."/>
            <person name="Panaud O."/>
            <person name="Pangilinan J."/>
            <person name="Paulsen I."/>
            <person name="Piegu B."/>
            <person name="Poliakov A."/>
            <person name="Robbens S."/>
            <person name="Schmutz J."/>
            <person name="Toulza E."/>
            <person name="Wyss T."/>
            <person name="Zelensky A."/>
            <person name="Zhou K."/>
            <person name="Armbrust E.V."/>
            <person name="Bhattacharya D."/>
            <person name="Goodenough U.W."/>
            <person name="Van de Peer Y."/>
            <person name="Grigoriev I.V."/>
        </authorList>
    </citation>
    <scope>NUCLEOTIDE SEQUENCE [LARGE SCALE GENOMIC DNA]</scope>
    <source>
        <strain evidence="12">RCC299 / NOUM17</strain>
    </source>
</reference>
<keyword evidence="10" id="KW-0732">Signal</keyword>
<evidence type="ECO:0000256" key="3">
    <source>
        <dbReference type="ARBA" id="ARBA00010345"/>
    </source>
</evidence>
<proteinExistence type="inferred from homology"/>
<dbReference type="Proteomes" id="UP000002009">
    <property type="component" value="Chromosome 5"/>
</dbReference>
<comment type="subcellular location">
    <subcellularLocation>
        <location evidence="1">Endoplasmic reticulum membrane</location>
        <topology evidence="1">Single-pass membrane protein</topology>
    </subcellularLocation>
</comment>
<keyword evidence="5" id="KW-0812">Transmembrane</keyword>
<evidence type="ECO:0000256" key="2">
    <source>
        <dbReference type="ARBA" id="ARBA00004687"/>
    </source>
</evidence>
<gene>
    <name evidence="11" type="ORF">MICPUN_58313</name>
</gene>
<name>C1E5H1_MICCC</name>
<comment type="pathway">
    <text evidence="2">Glycolipid biosynthesis; glycosylphosphatidylinositol-anchor biosynthesis.</text>
</comment>
<dbReference type="InterPro" id="IPR040039">
    <property type="entry name" value="PIGX"/>
</dbReference>
<evidence type="ECO:0000256" key="7">
    <source>
        <dbReference type="ARBA" id="ARBA00022989"/>
    </source>
</evidence>
<feature type="signal peptide" evidence="10">
    <location>
        <begin position="1"/>
        <end position="20"/>
    </location>
</feature>
<protein>
    <submittedName>
        <fullName evidence="11">Uncharacterized protein</fullName>
    </submittedName>
</protein>
<dbReference type="PANTHER" id="PTHR28650">
    <property type="entry name" value="PHOSPHATIDYLINOSITOL-GLYCAN BIOSYNTHESIS CLASS X PROTEIN"/>
    <property type="match status" value="1"/>
</dbReference>
<evidence type="ECO:0000256" key="5">
    <source>
        <dbReference type="ARBA" id="ARBA00022692"/>
    </source>
</evidence>
<sequence>MARALLALALLALLACPADAWRWNNETWEIEWEFTLGQTTYKFPIKRKPRPVGRPEEFCAKYYGVTEDSLFARPPLNQRHGDGLRVARLNQTLTGRGQHRKISAEAEVRWAGKSIPETQCHVGFVWHLPTIVFADRYELDRVMTFRPGFVARVFEDWYWIGEKHAGQVNASALVLTTEVRVERAEGSSGDLVAVAKIEKVPIHNRYPEPVETTDDWLGRAYVNATIHPPRVILSCGSAVREREDAVLGALGGEVEWEWLELDSAPGSRIHNGWRVADGSGVIDPALGADVVIWTAPAGVRSHYRFVWWVTILSQYARRGRRRRS</sequence>
<evidence type="ECO:0000256" key="8">
    <source>
        <dbReference type="ARBA" id="ARBA00023136"/>
    </source>
</evidence>
<evidence type="ECO:0000256" key="4">
    <source>
        <dbReference type="ARBA" id="ARBA00022502"/>
    </source>
</evidence>
<dbReference type="GO" id="GO:0006506">
    <property type="term" value="P:GPI anchor biosynthetic process"/>
    <property type="evidence" value="ECO:0007669"/>
    <property type="project" value="UniProtKB-UniPathway"/>
</dbReference>
<evidence type="ECO:0000313" key="11">
    <source>
        <dbReference type="EMBL" id="ACO63257.1"/>
    </source>
</evidence>
<feature type="chain" id="PRO_5002908954" evidence="10">
    <location>
        <begin position="21"/>
        <end position="324"/>
    </location>
</feature>
<dbReference type="AlphaFoldDB" id="C1E5H1"/>
<dbReference type="InParanoid" id="C1E5H1"/>
<dbReference type="RefSeq" id="XP_002501999.1">
    <property type="nucleotide sequence ID" value="XM_002501953.1"/>
</dbReference>
<keyword evidence="8" id="KW-0472">Membrane</keyword>
<dbReference type="EMBL" id="CP001326">
    <property type="protein sequence ID" value="ACO63257.1"/>
    <property type="molecule type" value="Genomic_DNA"/>
</dbReference>
<keyword evidence="9" id="KW-0325">Glycoprotein</keyword>
<comment type="similarity">
    <text evidence="3">Belongs to the PIGX family.</text>
</comment>
<dbReference type="UniPathway" id="UPA00196"/>
<evidence type="ECO:0000256" key="9">
    <source>
        <dbReference type="ARBA" id="ARBA00023180"/>
    </source>
</evidence>
<dbReference type="PROSITE" id="PS51257">
    <property type="entry name" value="PROKAR_LIPOPROTEIN"/>
    <property type="match status" value="1"/>
</dbReference>